<evidence type="ECO:0000313" key="2">
    <source>
        <dbReference type="EMBL" id="RPA84173.1"/>
    </source>
</evidence>
<gene>
    <name evidence="2" type="ORF">BJ508DRAFT_304000</name>
</gene>
<keyword evidence="3" id="KW-1185">Reference proteome</keyword>
<organism evidence="2 3">
    <name type="scientific">Ascobolus immersus RN42</name>
    <dbReference type="NCBI Taxonomy" id="1160509"/>
    <lineage>
        <taxon>Eukaryota</taxon>
        <taxon>Fungi</taxon>
        <taxon>Dikarya</taxon>
        <taxon>Ascomycota</taxon>
        <taxon>Pezizomycotina</taxon>
        <taxon>Pezizomycetes</taxon>
        <taxon>Pezizales</taxon>
        <taxon>Ascobolaceae</taxon>
        <taxon>Ascobolus</taxon>
    </lineage>
</organism>
<accession>A0A3N4IDG9</accession>
<dbReference type="EMBL" id="ML119660">
    <property type="protein sequence ID" value="RPA84173.1"/>
    <property type="molecule type" value="Genomic_DNA"/>
</dbReference>
<feature type="compositionally biased region" description="Basic and acidic residues" evidence="1">
    <location>
        <begin position="97"/>
        <end position="114"/>
    </location>
</feature>
<proteinExistence type="predicted"/>
<evidence type="ECO:0000313" key="3">
    <source>
        <dbReference type="Proteomes" id="UP000275078"/>
    </source>
</evidence>
<protein>
    <submittedName>
        <fullName evidence="2">Uncharacterized protein</fullName>
    </submittedName>
</protein>
<evidence type="ECO:0000256" key="1">
    <source>
        <dbReference type="SAM" id="MobiDB-lite"/>
    </source>
</evidence>
<feature type="region of interest" description="Disordered" evidence="1">
    <location>
        <begin position="97"/>
        <end position="201"/>
    </location>
</feature>
<sequence length="201" mass="22202">MVSQPDEHVAAEDSPAPAPVTKKGGKGGAKAPKDGLGSDSEFTFFITCVKRLNAGKFDFQAITDDVNKEIEDPKQHKQIPAIRMRLTRMLAKHDLKLSSFENKAENEAPKKTEDGVSEPSPSTPAKKARKPRASKKRKVDSETDEPAETPAVEEKTEEKIEKAEEQAEGKIEEKEEKAEEKVQEKEENTEDSGDVDMEAPN</sequence>
<feature type="region of interest" description="Disordered" evidence="1">
    <location>
        <begin position="1"/>
        <end position="39"/>
    </location>
</feature>
<dbReference type="AlphaFoldDB" id="A0A3N4IDG9"/>
<feature type="compositionally biased region" description="Basic and acidic residues" evidence="1">
    <location>
        <begin position="152"/>
        <end position="186"/>
    </location>
</feature>
<feature type="compositionally biased region" description="Acidic residues" evidence="1">
    <location>
        <begin position="187"/>
        <end position="201"/>
    </location>
</feature>
<feature type="compositionally biased region" description="Basic and acidic residues" evidence="1">
    <location>
        <begin position="1"/>
        <end position="11"/>
    </location>
</feature>
<dbReference type="Proteomes" id="UP000275078">
    <property type="component" value="Unassembled WGS sequence"/>
</dbReference>
<feature type="compositionally biased region" description="Basic residues" evidence="1">
    <location>
        <begin position="126"/>
        <end position="138"/>
    </location>
</feature>
<reference evidence="2 3" key="1">
    <citation type="journal article" date="2018" name="Nat. Ecol. Evol.">
        <title>Pezizomycetes genomes reveal the molecular basis of ectomycorrhizal truffle lifestyle.</title>
        <authorList>
            <person name="Murat C."/>
            <person name="Payen T."/>
            <person name="Noel B."/>
            <person name="Kuo A."/>
            <person name="Morin E."/>
            <person name="Chen J."/>
            <person name="Kohler A."/>
            <person name="Krizsan K."/>
            <person name="Balestrini R."/>
            <person name="Da Silva C."/>
            <person name="Montanini B."/>
            <person name="Hainaut M."/>
            <person name="Levati E."/>
            <person name="Barry K.W."/>
            <person name="Belfiori B."/>
            <person name="Cichocki N."/>
            <person name="Clum A."/>
            <person name="Dockter R.B."/>
            <person name="Fauchery L."/>
            <person name="Guy J."/>
            <person name="Iotti M."/>
            <person name="Le Tacon F."/>
            <person name="Lindquist E.A."/>
            <person name="Lipzen A."/>
            <person name="Malagnac F."/>
            <person name="Mello A."/>
            <person name="Molinier V."/>
            <person name="Miyauchi S."/>
            <person name="Poulain J."/>
            <person name="Riccioni C."/>
            <person name="Rubini A."/>
            <person name="Sitrit Y."/>
            <person name="Splivallo R."/>
            <person name="Traeger S."/>
            <person name="Wang M."/>
            <person name="Zifcakova L."/>
            <person name="Wipf D."/>
            <person name="Zambonelli A."/>
            <person name="Paolocci F."/>
            <person name="Nowrousian M."/>
            <person name="Ottonello S."/>
            <person name="Baldrian P."/>
            <person name="Spatafora J.W."/>
            <person name="Henrissat B."/>
            <person name="Nagy L.G."/>
            <person name="Aury J.M."/>
            <person name="Wincker P."/>
            <person name="Grigoriev I.V."/>
            <person name="Bonfante P."/>
            <person name="Martin F.M."/>
        </authorList>
    </citation>
    <scope>NUCLEOTIDE SEQUENCE [LARGE SCALE GENOMIC DNA]</scope>
    <source>
        <strain evidence="2 3">RN42</strain>
    </source>
</reference>
<name>A0A3N4IDG9_ASCIM</name>